<evidence type="ECO:0000259" key="5">
    <source>
        <dbReference type="Pfam" id="PF02902"/>
    </source>
</evidence>
<gene>
    <name evidence="6" type="ORF">PG991_000514</name>
</gene>
<dbReference type="Pfam" id="PF02902">
    <property type="entry name" value="Peptidase_C48"/>
    <property type="match status" value="1"/>
</dbReference>
<comment type="similarity">
    <text evidence="1">Belongs to the peptidase C48 family.</text>
</comment>
<evidence type="ECO:0000256" key="4">
    <source>
        <dbReference type="SAM" id="MobiDB-lite"/>
    </source>
</evidence>
<feature type="region of interest" description="Disordered" evidence="4">
    <location>
        <begin position="338"/>
        <end position="462"/>
    </location>
</feature>
<feature type="compositionally biased region" description="Basic and acidic residues" evidence="4">
    <location>
        <begin position="384"/>
        <end position="395"/>
    </location>
</feature>
<evidence type="ECO:0000256" key="2">
    <source>
        <dbReference type="ARBA" id="ARBA00022670"/>
    </source>
</evidence>
<feature type="compositionally biased region" description="Polar residues" evidence="4">
    <location>
        <begin position="358"/>
        <end position="367"/>
    </location>
</feature>
<dbReference type="Gene3D" id="3.40.395.10">
    <property type="entry name" value="Adenoviral Proteinase, Chain A"/>
    <property type="match status" value="1"/>
</dbReference>
<keyword evidence="3" id="KW-0378">Hydrolase</keyword>
<name>A0ABR1T2B3_9PEZI</name>
<evidence type="ECO:0000313" key="7">
    <source>
        <dbReference type="Proteomes" id="UP001396898"/>
    </source>
</evidence>
<dbReference type="Proteomes" id="UP001396898">
    <property type="component" value="Unassembled WGS sequence"/>
</dbReference>
<accession>A0ABR1T2B3</accession>
<dbReference type="InterPro" id="IPR038765">
    <property type="entry name" value="Papain-like_cys_pep_sf"/>
</dbReference>
<keyword evidence="2" id="KW-0645">Protease</keyword>
<protein>
    <recommendedName>
        <fullName evidence="5">Ubiquitin-like protease family profile domain-containing protein</fullName>
    </recommendedName>
</protein>
<dbReference type="SUPFAM" id="SSF54001">
    <property type="entry name" value="Cysteine proteinases"/>
    <property type="match status" value="1"/>
</dbReference>
<sequence>MVASAGAVVADGTPDFSANEISKQDSLFPTSLRHARVFSDGTFDFRQSVFEAMKKLPAGQFGFTDNKNIAIVDPMLMSYVQGLNNLQHSSRGQLLAASIAIPTKHWLDFIPPSAEDKIDYLTPHELEFHQLFNRGSGAWWRNTMNNITADLSTMTRLFGSFFEREYSIFNWNTGGHWGSSLIHKQRGKDGRWNRIAHIAVLDPLQSNDTIQFVHARLRAVLRSIGCTIARGEIERTFWFPRQRDGYSCGVYAANLNRILIDRIADLYLPSGPNAYNDAALWQPAREYFDPRQFQGEMQGLVGLTLVRELEYKARLAVAIVDKTTNIAVDSDDYEALAVGPDPTEFSLTRGGKPRPQTRKTTSTQQKATFLEGLGNKISKTLQGKGEKAPTKRPRPDDDDDDDYDNDSSGDYGVKGSPTKKQKTKAATAPGAATGPHSHAASKTTNTTSSKKRVIKKLLLKKK</sequence>
<dbReference type="InterPro" id="IPR003653">
    <property type="entry name" value="Peptidase_C48_C"/>
</dbReference>
<feature type="domain" description="Ubiquitin-like protease family profile" evidence="5">
    <location>
        <begin position="166"/>
        <end position="259"/>
    </location>
</feature>
<keyword evidence="7" id="KW-1185">Reference proteome</keyword>
<evidence type="ECO:0000256" key="1">
    <source>
        <dbReference type="ARBA" id="ARBA00005234"/>
    </source>
</evidence>
<evidence type="ECO:0000313" key="6">
    <source>
        <dbReference type="EMBL" id="KAK8040726.1"/>
    </source>
</evidence>
<evidence type="ECO:0000256" key="3">
    <source>
        <dbReference type="ARBA" id="ARBA00022801"/>
    </source>
</evidence>
<reference evidence="6 7" key="1">
    <citation type="submission" date="2023-01" db="EMBL/GenBank/DDBJ databases">
        <title>Analysis of 21 Apiospora genomes using comparative genomics revels a genus with tremendous synthesis potential of carbohydrate active enzymes and secondary metabolites.</title>
        <authorList>
            <person name="Sorensen T."/>
        </authorList>
    </citation>
    <scope>NUCLEOTIDE SEQUENCE [LARGE SCALE GENOMIC DNA]</scope>
    <source>
        <strain evidence="6 7">CBS 20057</strain>
    </source>
</reference>
<feature type="compositionally biased region" description="Low complexity" evidence="4">
    <location>
        <begin position="424"/>
        <end position="448"/>
    </location>
</feature>
<feature type="compositionally biased region" description="Acidic residues" evidence="4">
    <location>
        <begin position="396"/>
        <end position="407"/>
    </location>
</feature>
<comment type="caution">
    <text evidence="6">The sequence shown here is derived from an EMBL/GenBank/DDBJ whole genome shotgun (WGS) entry which is preliminary data.</text>
</comment>
<feature type="compositionally biased region" description="Basic residues" evidence="4">
    <location>
        <begin position="449"/>
        <end position="462"/>
    </location>
</feature>
<dbReference type="EMBL" id="JAQQWI010000001">
    <property type="protein sequence ID" value="KAK8040726.1"/>
    <property type="molecule type" value="Genomic_DNA"/>
</dbReference>
<proteinExistence type="inferred from homology"/>
<organism evidence="6 7">
    <name type="scientific">Apiospora marii</name>
    <dbReference type="NCBI Taxonomy" id="335849"/>
    <lineage>
        <taxon>Eukaryota</taxon>
        <taxon>Fungi</taxon>
        <taxon>Dikarya</taxon>
        <taxon>Ascomycota</taxon>
        <taxon>Pezizomycotina</taxon>
        <taxon>Sordariomycetes</taxon>
        <taxon>Xylariomycetidae</taxon>
        <taxon>Amphisphaeriales</taxon>
        <taxon>Apiosporaceae</taxon>
        <taxon>Apiospora</taxon>
    </lineage>
</organism>